<comment type="caution">
    <text evidence="2">The sequence shown here is derived from an EMBL/GenBank/DDBJ whole genome shotgun (WGS) entry which is preliminary data.</text>
</comment>
<evidence type="ECO:0000313" key="2">
    <source>
        <dbReference type="EMBL" id="MPC65338.1"/>
    </source>
</evidence>
<dbReference type="AlphaFoldDB" id="A0A5B7H8G4"/>
<name>A0A5B7H8G4_PORTR</name>
<keyword evidence="3" id="KW-1185">Reference proteome</keyword>
<evidence type="ECO:0000256" key="1">
    <source>
        <dbReference type="SAM" id="MobiDB-lite"/>
    </source>
</evidence>
<dbReference type="EMBL" id="VSRR010023232">
    <property type="protein sequence ID" value="MPC65338.1"/>
    <property type="molecule type" value="Genomic_DNA"/>
</dbReference>
<reference evidence="2 3" key="1">
    <citation type="submission" date="2019-05" db="EMBL/GenBank/DDBJ databases">
        <title>Another draft genome of Portunus trituberculatus and its Hox gene families provides insights of decapod evolution.</title>
        <authorList>
            <person name="Jeong J.-H."/>
            <person name="Song I."/>
            <person name="Kim S."/>
            <person name="Choi T."/>
            <person name="Kim D."/>
            <person name="Ryu S."/>
            <person name="Kim W."/>
        </authorList>
    </citation>
    <scope>NUCLEOTIDE SEQUENCE [LARGE SCALE GENOMIC DNA]</scope>
    <source>
        <tissue evidence="2">Muscle</tissue>
    </source>
</reference>
<sequence length="59" mass="6905">MNMETRPGTQGVNSEVMKHRHGPERSLPVTMIENHLMCCLCEYYVLLSNSYVFIHKIYC</sequence>
<proteinExistence type="predicted"/>
<accession>A0A5B7H8G4</accession>
<organism evidence="2 3">
    <name type="scientific">Portunus trituberculatus</name>
    <name type="common">Swimming crab</name>
    <name type="synonym">Neptunus trituberculatus</name>
    <dbReference type="NCBI Taxonomy" id="210409"/>
    <lineage>
        <taxon>Eukaryota</taxon>
        <taxon>Metazoa</taxon>
        <taxon>Ecdysozoa</taxon>
        <taxon>Arthropoda</taxon>
        <taxon>Crustacea</taxon>
        <taxon>Multicrustacea</taxon>
        <taxon>Malacostraca</taxon>
        <taxon>Eumalacostraca</taxon>
        <taxon>Eucarida</taxon>
        <taxon>Decapoda</taxon>
        <taxon>Pleocyemata</taxon>
        <taxon>Brachyura</taxon>
        <taxon>Eubrachyura</taxon>
        <taxon>Portunoidea</taxon>
        <taxon>Portunidae</taxon>
        <taxon>Portuninae</taxon>
        <taxon>Portunus</taxon>
    </lineage>
</organism>
<gene>
    <name evidence="2" type="ORF">E2C01_059471</name>
</gene>
<feature type="region of interest" description="Disordered" evidence="1">
    <location>
        <begin position="1"/>
        <end position="21"/>
    </location>
</feature>
<dbReference type="Proteomes" id="UP000324222">
    <property type="component" value="Unassembled WGS sequence"/>
</dbReference>
<evidence type="ECO:0000313" key="3">
    <source>
        <dbReference type="Proteomes" id="UP000324222"/>
    </source>
</evidence>
<protein>
    <submittedName>
        <fullName evidence="2">Uncharacterized protein</fullName>
    </submittedName>
</protein>